<evidence type="ECO:0000313" key="6">
    <source>
        <dbReference type="Proteomes" id="UP000282515"/>
    </source>
</evidence>
<dbReference type="PROSITE" id="PS01124">
    <property type="entry name" value="HTH_ARAC_FAMILY_2"/>
    <property type="match status" value="1"/>
</dbReference>
<dbReference type="GO" id="GO:0003700">
    <property type="term" value="F:DNA-binding transcription factor activity"/>
    <property type="evidence" value="ECO:0007669"/>
    <property type="project" value="InterPro"/>
</dbReference>
<reference evidence="5 6" key="1">
    <citation type="submission" date="2018-10" db="EMBL/GenBank/DDBJ databases">
        <title>Aeromicrobium sp. 9W16Y-2 whole genome shotgun sequence.</title>
        <authorList>
            <person name="Li F."/>
        </authorList>
    </citation>
    <scope>NUCLEOTIDE SEQUENCE [LARGE SCALE GENOMIC DNA]</scope>
    <source>
        <strain evidence="5 6">9W16Y-2</strain>
    </source>
</reference>
<evidence type="ECO:0000313" key="5">
    <source>
        <dbReference type="EMBL" id="RLV57215.1"/>
    </source>
</evidence>
<dbReference type="InterPro" id="IPR029062">
    <property type="entry name" value="Class_I_gatase-like"/>
</dbReference>
<dbReference type="Gene3D" id="1.10.10.60">
    <property type="entry name" value="Homeodomain-like"/>
    <property type="match status" value="1"/>
</dbReference>
<dbReference type="InterPro" id="IPR052158">
    <property type="entry name" value="INH-QAR"/>
</dbReference>
<organism evidence="5 6">
    <name type="scientific">Aeromicrobium phragmitis</name>
    <dbReference type="NCBI Taxonomy" id="2478914"/>
    <lineage>
        <taxon>Bacteria</taxon>
        <taxon>Bacillati</taxon>
        <taxon>Actinomycetota</taxon>
        <taxon>Actinomycetes</taxon>
        <taxon>Propionibacteriales</taxon>
        <taxon>Nocardioidaceae</taxon>
        <taxon>Aeromicrobium</taxon>
    </lineage>
</organism>
<dbReference type="SMART" id="SM00342">
    <property type="entry name" value="HTH_ARAC"/>
    <property type="match status" value="1"/>
</dbReference>
<evidence type="ECO:0000256" key="2">
    <source>
        <dbReference type="ARBA" id="ARBA00023125"/>
    </source>
</evidence>
<dbReference type="PROSITE" id="PS00041">
    <property type="entry name" value="HTH_ARAC_FAMILY_1"/>
    <property type="match status" value="1"/>
</dbReference>
<protein>
    <submittedName>
        <fullName evidence="5">Helix-turn-helix domain-containing protein</fullName>
    </submittedName>
</protein>
<accession>A0A3L8PP64</accession>
<dbReference type="AlphaFoldDB" id="A0A3L8PP64"/>
<dbReference type="Gene3D" id="3.40.50.880">
    <property type="match status" value="1"/>
</dbReference>
<dbReference type="PANTHER" id="PTHR43130:SF3">
    <property type="entry name" value="HTH-TYPE TRANSCRIPTIONAL REGULATOR RV1931C"/>
    <property type="match status" value="1"/>
</dbReference>
<keyword evidence="2" id="KW-0238">DNA-binding</keyword>
<sequence length="324" mass="35051">MRKVAVLVPDNVHPFGMGVLAEVWAEPYHPDDDNPVFDFVACAARPGRVRGTSGFDFLIEHGLEAAEGADLVAVAAAHDYREEQPEISEALRAARRAGATILASCSGAFALGHAGLLDGRRCTTHWRYGDELAARFPAAEVDVSVLYVEDDGIITGAGSAAGIDANLHVMRREFGAATAATAARRIVMPPHRGGGQAQFVPSPIRAEDCEALGDVLQWARDRLDQPLTVAELAGVAHMSERTFARRFRDETGTTPLQWLTAERIARAEQLLEQTRLSVEEIARRCGFGHAATLRHHFVAQRGTSPAAYRRQFTCLPELAGAPVV</sequence>
<comment type="caution">
    <text evidence="5">The sequence shown here is derived from an EMBL/GenBank/DDBJ whole genome shotgun (WGS) entry which is preliminary data.</text>
</comment>
<dbReference type="InterPro" id="IPR018062">
    <property type="entry name" value="HTH_AraC-typ_CS"/>
</dbReference>
<dbReference type="CDD" id="cd03137">
    <property type="entry name" value="GATase1_AraC_1"/>
    <property type="match status" value="1"/>
</dbReference>
<dbReference type="SUPFAM" id="SSF52317">
    <property type="entry name" value="Class I glutamine amidotransferase-like"/>
    <property type="match status" value="1"/>
</dbReference>
<dbReference type="PANTHER" id="PTHR43130">
    <property type="entry name" value="ARAC-FAMILY TRANSCRIPTIONAL REGULATOR"/>
    <property type="match status" value="1"/>
</dbReference>
<gene>
    <name evidence="5" type="ORF">D9V41_00750</name>
</gene>
<dbReference type="InterPro" id="IPR002818">
    <property type="entry name" value="DJ-1/PfpI"/>
</dbReference>
<dbReference type="SUPFAM" id="SSF46689">
    <property type="entry name" value="Homeodomain-like"/>
    <property type="match status" value="2"/>
</dbReference>
<keyword evidence="1" id="KW-0805">Transcription regulation</keyword>
<dbReference type="InterPro" id="IPR018060">
    <property type="entry name" value="HTH_AraC"/>
</dbReference>
<dbReference type="InterPro" id="IPR009057">
    <property type="entry name" value="Homeodomain-like_sf"/>
</dbReference>
<proteinExistence type="predicted"/>
<dbReference type="Pfam" id="PF12833">
    <property type="entry name" value="HTH_18"/>
    <property type="match status" value="1"/>
</dbReference>
<feature type="domain" description="HTH araC/xylS-type" evidence="4">
    <location>
        <begin position="213"/>
        <end position="311"/>
    </location>
</feature>
<evidence type="ECO:0000259" key="4">
    <source>
        <dbReference type="PROSITE" id="PS01124"/>
    </source>
</evidence>
<dbReference type="GO" id="GO:0043565">
    <property type="term" value="F:sequence-specific DNA binding"/>
    <property type="evidence" value="ECO:0007669"/>
    <property type="project" value="InterPro"/>
</dbReference>
<dbReference type="Proteomes" id="UP000282515">
    <property type="component" value="Unassembled WGS sequence"/>
</dbReference>
<keyword evidence="3" id="KW-0804">Transcription</keyword>
<dbReference type="OrthoDB" id="3992151at2"/>
<name>A0A3L8PP64_9ACTN</name>
<keyword evidence="6" id="KW-1185">Reference proteome</keyword>
<evidence type="ECO:0000256" key="1">
    <source>
        <dbReference type="ARBA" id="ARBA00023015"/>
    </source>
</evidence>
<evidence type="ECO:0000256" key="3">
    <source>
        <dbReference type="ARBA" id="ARBA00023163"/>
    </source>
</evidence>
<dbReference type="Pfam" id="PF01965">
    <property type="entry name" value="DJ-1_PfpI"/>
    <property type="match status" value="1"/>
</dbReference>
<dbReference type="RefSeq" id="WP_121792624.1">
    <property type="nucleotide sequence ID" value="NZ_RDBF01000001.1"/>
</dbReference>
<dbReference type="EMBL" id="RDBF01000001">
    <property type="protein sequence ID" value="RLV57215.1"/>
    <property type="molecule type" value="Genomic_DNA"/>
</dbReference>